<feature type="DNA-binding region" description="H-T-H motif" evidence="4">
    <location>
        <begin position="44"/>
        <end position="63"/>
    </location>
</feature>
<name>A0A930V3Q0_9ACTN</name>
<keyword evidence="1" id="KW-0805">Transcription regulation</keyword>
<keyword evidence="7" id="KW-1185">Reference proteome</keyword>
<evidence type="ECO:0000256" key="4">
    <source>
        <dbReference type="PROSITE-ProRule" id="PRU00335"/>
    </source>
</evidence>
<dbReference type="Pfam" id="PF21993">
    <property type="entry name" value="TetR_C_13_2"/>
    <property type="match status" value="1"/>
</dbReference>
<evidence type="ECO:0000256" key="2">
    <source>
        <dbReference type="ARBA" id="ARBA00023125"/>
    </source>
</evidence>
<sequence length="211" mass="22778">MTAATTDAPRSRSDEALAEPGTVRERILSAAERCFYRQGITATGVDGLAEEAAVSKRTLYNHFGSKEGLVSAYLAAREERWQRRLAELLEEAGEDPLERVLAYARGYARLPAQQDGVDFRGCALVNAAAELADGDDPVLVTVQQSLVNVQRGVRQILLDAGLGDPLARRLAGQVLIVLEGAVAVGGIHRDRARALEALDLLRDLLGPHLSR</sequence>
<evidence type="ECO:0000256" key="1">
    <source>
        <dbReference type="ARBA" id="ARBA00023015"/>
    </source>
</evidence>
<dbReference type="PANTHER" id="PTHR47506">
    <property type="entry name" value="TRANSCRIPTIONAL REGULATORY PROTEIN"/>
    <property type="match status" value="1"/>
</dbReference>
<dbReference type="RefSeq" id="WP_194503909.1">
    <property type="nucleotide sequence ID" value="NZ_JADIVZ010000006.1"/>
</dbReference>
<evidence type="ECO:0000259" key="5">
    <source>
        <dbReference type="PROSITE" id="PS50977"/>
    </source>
</evidence>
<dbReference type="PRINTS" id="PR00455">
    <property type="entry name" value="HTHTETR"/>
</dbReference>
<feature type="domain" description="HTH tetR-type" evidence="5">
    <location>
        <begin position="21"/>
        <end position="81"/>
    </location>
</feature>
<dbReference type="FunFam" id="1.10.10.60:FF:000141">
    <property type="entry name" value="TetR family transcriptional regulator"/>
    <property type="match status" value="1"/>
</dbReference>
<dbReference type="Pfam" id="PF00440">
    <property type="entry name" value="TetR_N"/>
    <property type="match status" value="1"/>
</dbReference>
<dbReference type="GO" id="GO:0045892">
    <property type="term" value="P:negative regulation of DNA-templated transcription"/>
    <property type="evidence" value="ECO:0007669"/>
    <property type="project" value="UniProtKB-ARBA"/>
</dbReference>
<dbReference type="InterPro" id="IPR054156">
    <property type="entry name" value="YxaF_TetR_C"/>
</dbReference>
<protein>
    <submittedName>
        <fullName evidence="6">TetR/AcrR family transcriptional regulator</fullName>
    </submittedName>
</protein>
<reference evidence="6" key="1">
    <citation type="submission" date="2020-11" db="EMBL/GenBank/DDBJ databases">
        <title>Nocardioides sp. CBS4Y-1, whole genome shotgun sequence.</title>
        <authorList>
            <person name="Tuo L."/>
        </authorList>
    </citation>
    <scope>NUCLEOTIDE SEQUENCE</scope>
    <source>
        <strain evidence="6">CBS4Y-1</strain>
    </source>
</reference>
<evidence type="ECO:0000313" key="6">
    <source>
        <dbReference type="EMBL" id="MBF4162649.1"/>
    </source>
</evidence>
<comment type="caution">
    <text evidence="6">The sequence shown here is derived from an EMBL/GenBank/DDBJ whole genome shotgun (WGS) entry which is preliminary data.</text>
</comment>
<dbReference type="EMBL" id="JADIVZ010000006">
    <property type="protein sequence ID" value="MBF4162649.1"/>
    <property type="molecule type" value="Genomic_DNA"/>
</dbReference>
<dbReference type="GO" id="GO:0003677">
    <property type="term" value="F:DNA binding"/>
    <property type="evidence" value="ECO:0007669"/>
    <property type="project" value="UniProtKB-UniRule"/>
</dbReference>
<keyword evidence="2 4" id="KW-0238">DNA-binding</keyword>
<dbReference type="Gene3D" id="1.10.357.10">
    <property type="entry name" value="Tetracycline Repressor, domain 2"/>
    <property type="match status" value="1"/>
</dbReference>
<dbReference type="InterPro" id="IPR001647">
    <property type="entry name" value="HTH_TetR"/>
</dbReference>
<dbReference type="PROSITE" id="PS50977">
    <property type="entry name" value="HTH_TETR_2"/>
    <property type="match status" value="1"/>
</dbReference>
<evidence type="ECO:0000313" key="7">
    <source>
        <dbReference type="Proteomes" id="UP000656804"/>
    </source>
</evidence>
<organism evidence="6 7">
    <name type="scientific">Nocardioides acrostichi</name>
    <dbReference type="NCBI Taxonomy" id="2784339"/>
    <lineage>
        <taxon>Bacteria</taxon>
        <taxon>Bacillati</taxon>
        <taxon>Actinomycetota</taxon>
        <taxon>Actinomycetes</taxon>
        <taxon>Propionibacteriales</taxon>
        <taxon>Nocardioidaceae</taxon>
        <taxon>Nocardioides</taxon>
    </lineage>
</organism>
<dbReference type="AlphaFoldDB" id="A0A930V3Q0"/>
<proteinExistence type="predicted"/>
<accession>A0A930V3Q0</accession>
<gene>
    <name evidence="6" type="ORF">ISG29_13205</name>
</gene>
<dbReference type="InterPro" id="IPR036271">
    <property type="entry name" value="Tet_transcr_reg_TetR-rel_C_sf"/>
</dbReference>
<dbReference type="Proteomes" id="UP000656804">
    <property type="component" value="Unassembled WGS sequence"/>
</dbReference>
<keyword evidence="3" id="KW-0804">Transcription</keyword>
<dbReference type="SUPFAM" id="SSF46689">
    <property type="entry name" value="Homeodomain-like"/>
    <property type="match status" value="1"/>
</dbReference>
<dbReference type="SUPFAM" id="SSF48498">
    <property type="entry name" value="Tetracyclin repressor-like, C-terminal domain"/>
    <property type="match status" value="1"/>
</dbReference>
<dbReference type="InterPro" id="IPR009057">
    <property type="entry name" value="Homeodomain-like_sf"/>
</dbReference>
<evidence type="ECO:0000256" key="3">
    <source>
        <dbReference type="ARBA" id="ARBA00023163"/>
    </source>
</evidence>
<dbReference type="PANTHER" id="PTHR47506:SF1">
    <property type="entry name" value="HTH-TYPE TRANSCRIPTIONAL REGULATOR YJDC"/>
    <property type="match status" value="1"/>
</dbReference>